<protein>
    <submittedName>
        <fullName evidence="1">Uncharacterized protein</fullName>
    </submittedName>
</protein>
<evidence type="ECO:0000313" key="1">
    <source>
        <dbReference type="EMBL" id="ETV86506.1"/>
    </source>
</evidence>
<gene>
    <name evidence="1" type="ORF">H257_01684</name>
</gene>
<proteinExistence type="predicted"/>
<reference evidence="1" key="1">
    <citation type="submission" date="2013-12" db="EMBL/GenBank/DDBJ databases">
        <title>The Genome Sequence of Aphanomyces astaci APO3.</title>
        <authorList>
            <consortium name="The Broad Institute Genomics Platform"/>
            <person name="Russ C."/>
            <person name="Tyler B."/>
            <person name="van West P."/>
            <person name="Dieguez-Uribeondo J."/>
            <person name="Young S.K."/>
            <person name="Zeng Q."/>
            <person name="Gargeya S."/>
            <person name="Fitzgerald M."/>
            <person name="Abouelleil A."/>
            <person name="Alvarado L."/>
            <person name="Chapman S.B."/>
            <person name="Gainer-Dewar J."/>
            <person name="Goldberg J."/>
            <person name="Griggs A."/>
            <person name="Gujja S."/>
            <person name="Hansen M."/>
            <person name="Howarth C."/>
            <person name="Imamovic A."/>
            <person name="Ireland A."/>
            <person name="Larimer J."/>
            <person name="McCowan C."/>
            <person name="Murphy C."/>
            <person name="Pearson M."/>
            <person name="Poon T.W."/>
            <person name="Priest M."/>
            <person name="Roberts A."/>
            <person name="Saif S."/>
            <person name="Shea T."/>
            <person name="Sykes S."/>
            <person name="Wortman J."/>
            <person name="Nusbaum C."/>
            <person name="Birren B."/>
        </authorList>
    </citation>
    <scope>NUCLEOTIDE SEQUENCE [LARGE SCALE GENOMIC DNA]</scope>
    <source>
        <strain evidence="1">APO3</strain>
    </source>
</reference>
<dbReference type="AlphaFoldDB" id="W4H4H4"/>
<dbReference type="VEuPathDB" id="FungiDB:H257_01684"/>
<dbReference type="RefSeq" id="XP_009823305.1">
    <property type="nucleotide sequence ID" value="XM_009825003.1"/>
</dbReference>
<sequence length="112" mass="12926">MECIARWGAWSRTGTILVHKYTRRGAGHPTREATFGTSAATPSTSWRRCATATCRGSEQRDQRLVESIRHTLVNRTRRLRPPRLRGCLAGCKHLRMSYGGMWRTSRRNEVRR</sequence>
<organism evidence="1">
    <name type="scientific">Aphanomyces astaci</name>
    <name type="common">Crayfish plague agent</name>
    <dbReference type="NCBI Taxonomy" id="112090"/>
    <lineage>
        <taxon>Eukaryota</taxon>
        <taxon>Sar</taxon>
        <taxon>Stramenopiles</taxon>
        <taxon>Oomycota</taxon>
        <taxon>Saprolegniomycetes</taxon>
        <taxon>Saprolegniales</taxon>
        <taxon>Verrucalvaceae</taxon>
        <taxon>Aphanomyces</taxon>
    </lineage>
</organism>
<name>W4H4H4_APHAT</name>
<dbReference type="GeneID" id="20803680"/>
<dbReference type="EMBL" id="KI913116">
    <property type="protein sequence ID" value="ETV86506.1"/>
    <property type="molecule type" value="Genomic_DNA"/>
</dbReference>
<accession>W4H4H4</accession>